<feature type="signal peptide" evidence="1">
    <location>
        <begin position="1"/>
        <end position="18"/>
    </location>
</feature>
<dbReference type="AlphaFoldDB" id="A0A7J6UIA6"/>
<keyword evidence="1" id="KW-0732">Signal</keyword>
<dbReference type="Proteomes" id="UP000553632">
    <property type="component" value="Unassembled WGS sequence"/>
</dbReference>
<keyword evidence="3" id="KW-1185">Reference proteome</keyword>
<feature type="non-terminal residue" evidence="2">
    <location>
        <position position="151"/>
    </location>
</feature>
<protein>
    <submittedName>
        <fullName evidence="2">Uncharacterized protein</fullName>
    </submittedName>
</protein>
<organism evidence="2 3">
    <name type="scientific">Perkinsus olseni</name>
    <name type="common">Perkinsus atlanticus</name>
    <dbReference type="NCBI Taxonomy" id="32597"/>
    <lineage>
        <taxon>Eukaryota</taxon>
        <taxon>Sar</taxon>
        <taxon>Alveolata</taxon>
        <taxon>Perkinsozoa</taxon>
        <taxon>Perkinsea</taxon>
        <taxon>Perkinsida</taxon>
        <taxon>Perkinsidae</taxon>
        <taxon>Perkinsus</taxon>
    </lineage>
</organism>
<dbReference type="EMBL" id="JABANO010003203">
    <property type="protein sequence ID" value="KAF4756972.1"/>
    <property type="molecule type" value="Genomic_DNA"/>
</dbReference>
<name>A0A7J6UIA6_PEROL</name>
<comment type="caution">
    <text evidence="2">The sequence shown here is derived from an EMBL/GenBank/DDBJ whole genome shotgun (WGS) entry which is preliminary data.</text>
</comment>
<evidence type="ECO:0000256" key="1">
    <source>
        <dbReference type="SAM" id="SignalP"/>
    </source>
</evidence>
<accession>A0A7J6UIA6</accession>
<sequence length="151" mass="16538">MSAVALFTLAAALQSASAPPALHVPIKRNEVEMKFDGWPVRLFVDTGSARSYIVYGGWYESIYGRGSCRHLRTGCYFCPPTNPCNLTTLLSQDKHPVYFGSGRSVDIVIRNVTMKVGERKIRNLQMGLVVGCTRAQSGLQPYALLGLSIPS</sequence>
<evidence type="ECO:0000313" key="2">
    <source>
        <dbReference type="EMBL" id="KAF4756972.1"/>
    </source>
</evidence>
<evidence type="ECO:0000313" key="3">
    <source>
        <dbReference type="Proteomes" id="UP000553632"/>
    </source>
</evidence>
<feature type="chain" id="PRO_5029859019" evidence="1">
    <location>
        <begin position="19"/>
        <end position="151"/>
    </location>
</feature>
<gene>
    <name evidence="2" type="ORF">FOZ63_012774</name>
</gene>
<reference evidence="2 3" key="1">
    <citation type="submission" date="2020-04" db="EMBL/GenBank/DDBJ databases">
        <title>Perkinsus olseni comparative genomics.</title>
        <authorList>
            <person name="Bogema D.R."/>
        </authorList>
    </citation>
    <scope>NUCLEOTIDE SEQUENCE [LARGE SCALE GENOMIC DNA]</scope>
    <source>
        <strain evidence="2 3">ATCC PRA-207</strain>
    </source>
</reference>
<proteinExistence type="predicted"/>